<evidence type="ECO:0000313" key="3">
    <source>
        <dbReference type="Proteomes" id="UP000184172"/>
    </source>
</evidence>
<keyword evidence="2" id="KW-0575">Peroxidase</keyword>
<keyword evidence="3" id="KW-1185">Reference proteome</keyword>
<name>A0A1M6DIE9_9FLAO</name>
<protein>
    <submittedName>
        <fullName evidence="2">Uncharacterized peroxidase-related enzyme</fullName>
    </submittedName>
</protein>
<dbReference type="SUPFAM" id="SSF69118">
    <property type="entry name" value="AhpD-like"/>
    <property type="match status" value="1"/>
</dbReference>
<evidence type="ECO:0000313" key="2">
    <source>
        <dbReference type="EMBL" id="SHI72829.1"/>
    </source>
</evidence>
<organism evidence="2 3">
    <name type="scientific">Aequorivita viscosa</name>
    <dbReference type="NCBI Taxonomy" id="797419"/>
    <lineage>
        <taxon>Bacteria</taxon>
        <taxon>Pseudomonadati</taxon>
        <taxon>Bacteroidota</taxon>
        <taxon>Flavobacteriia</taxon>
        <taxon>Flavobacteriales</taxon>
        <taxon>Flavobacteriaceae</taxon>
        <taxon>Aequorivita</taxon>
    </lineage>
</organism>
<dbReference type="Pfam" id="PF02627">
    <property type="entry name" value="CMD"/>
    <property type="match status" value="1"/>
</dbReference>
<keyword evidence="2" id="KW-0560">Oxidoreductase</keyword>
<feature type="domain" description="Carboxymuconolactone decarboxylase-like" evidence="1">
    <location>
        <begin position="40"/>
        <end position="120"/>
    </location>
</feature>
<reference evidence="3" key="1">
    <citation type="submission" date="2016-11" db="EMBL/GenBank/DDBJ databases">
        <authorList>
            <person name="Varghese N."/>
            <person name="Submissions S."/>
        </authorList>
    </citation>
    <scope>NUCLEOTIDE SEQUENCE [LARGE SCALE GENOMIC DNA]</scope>
    <source>
        <strain evidence="3">DSM 26349</strain>
    </source>
</reference>
<gene>
    <name evidence="2" type="ORF">SAMN04487908_10519</name>
</gene>
<proteinExistence type="predicted"/>
<dbReference type="EMBL" id="FQYV01000005">
    <property type="protein sequence ID" value="SHI72829.1"/>
    <property type="molecule type" value="Genomic_DNA"/>
</dbReference>
<dbReference type="AlphaFoldDB" id="A0A1M6DIE9"/>
<dbReference type="STRING" id="797419.SAMN05216556_106153"/>
<dbReference type="Proteomes" id="UP000184172">
    <property type="component" value="Unassembled WGS sequence"/>
</dbReference>
<dbReference type="InterPro" id="IPR003779">
    <property type="entry name" value="CMD-like"/>
</dbReference>
<dbReference type="Gene3D" id="1.20.1290.10">
    <property type="entry name" value="AhpD-like"/>
    <property type="match status" value="1"/>
</dbReference>
<accession>A0A1M6DIE9</accession>
<dbReference type="OrthoDB" id="9801997at2"/>
<sequence>MPLVTPLSPNHDADTKQLAEFFNETLGFCPNSVLTMQHRPAISKAFINLNKAVMANEGRVTSALKRMIAWVSSNATGCRYCQAHAIRAAERYGAEQEQLDNIWEYRTHPAFSDAERAALDFSLAASQVPNAVDDEIKQRLYKYWNEGEIVEMLGVISLFGYLNRWNDSMGTSIEEGAVESGEQYLGKHGWNKGKHIQFPWIMVVVLKNQEIFSS</sequence>
<dbReference type="PANTHER" id="PTHR35446">
    <property type="entry name" value="SI:CH211-175M2.5"/>
    <property type="match status" value="1"/>
</dbReference>
<evidence type="ECO:0000259" key="1">
    <source>
        <dbReference type="Pfam" id="PF02627"/>
    </source>
</evidence>
<dbReference type="InterPro" id="IPR029032">
    <property type="entry name" value="AhpD-like"/>
</dbReference>
<dbReference type="PANTHER" id="PTHR35446:SF2">
    <property type="entry name" value="CARBOXYMUCONOLACTONE DECARBOXYLASE-LIKE DOMAIN-CONTAINING PROTEIN"/>
    <property type="match status" value="1"/>
</dbReference>
<dbReference type="RefSeq" id="WP_073215661.1">
    <property type="nucleotide sequence ID" value="NZ_FNNS01000006.1"/>
</dbReference>
<dbReference type="GO" id="GO:0051920">
    <property type="term" value="F:peroxiredoxin activity"/>
    <property type="evidence" value="ECO:0007669"/>
    <property type="project" value="InterPro"/>
</dbReference>